<dbReference type="Proteomes" id="UP000267223">
    <property type="component" value="Unassembled WGS sequence"/>
</dbReference>
<keyword evidence="3" id="KW-0808">Transferase</keyword>
<evidence type="ECO:0000256" key="8">
    <source>
        <dbReference type="ARBA" id="ARBA00022842"/>
    </source>
</evidence>
<keyword evidence="7" id="KW-0067">ATP-binding</keyword>
<comment type="caution">
    <text evidence="11">The sequence shown here is derived from an EMBL/GenBank/DDBJ whole genome shotgun (WGS) entry which is preliminary data.</text>
</comment>
<gene>
    <name evidence="11" type="ORF">EFY79_02400</name>
</gene>
<evidence type="ECO:0000256" key="2">
    <source>
        <dbReference type="ARBA" id="ARBA00022649"/>
    </source>
</evidence>
<name>A0A3M9NSE4_9BACT</name>
<dbReference type="PANTHER" id="PTHR33571:SF14">
    <property type="entry name" value="PROTEIN ADENYLYLTRANSFERASE MJ0435-RELATED"/>
    <property type="match status" value="1"/>
</dbReference>
<keyword evidence="6" id="KW-0547">Nucleotide-binding</keyword>
<proteinExistence type="inferred from homology"/>
<accession>A0A3M9NSE4</accession>
<dbReference type="GO" id="GO:0046872">
    <property type="term" value="F:metal ion binding"/>
    <property type="evidence" value="ECO:0007669"/>
    <property type="project" value="UniProtKB-KW"/>
</dbReference>
<dbReference type="Pfam" id="PF01909">
    <property type="entry name" value="NTP_transf_2"/>
    <property type="match status" value="1"/>
</dbReference>
<comment type="similarity">
    <text evidence="9">Belongs to the MntA antitoxin family.</text>
</comment>
<dbReference type="RefSeq" id="WP_123119058.1">
    <property type="nucleotide sequence ID" value="NZ_RJJR01000001.1"/>
</dbReference>
<dbReference type="InterPro" id="IPR002934">
    <property type="entry name" value="Polymerase_NTP_transf_dom"/>
</dbReference>
<keyword evidence="4" id="KW-0548">Nucleotidyltransferase</keyword>
<protein>
    <submittedName>
        <fullName evidence="11">DNA polymerase subunit beta</fullName>
    </submittedName>
</protein>
<comment type="cofactor">
    <cofactor evidence="1">
        <name>Mg(2+)</name>
        <dbReference type="ChEBI" id="CHEBI:18420"/>
    </cofactor>
</comment>
<evidence type="ECO:0000256" key="9">
    <source>
        <dbReference type="ARBA" id="ARBA00038276"/>
    </source>
</evidence>
<sequence length="96" mass="10581">MYTIETIVDKLKQLKPELVKKYPVTGIGVFGSYARGEATGDSDIDIAVDIDGPMGLNFVAMADEIEALFGIKTDVIPKRSVKPEYLPYIEKDIICV</sequence>
<evidence type="ECO:0000313" key="12">
    <source>
        <dbReference type="Proteomes" id="UP000267223"/>
    </source>
</evidence>
<dbReference type="AlphaFoldDB" id="A0A3M9NSE4"/>
<keyword evidence="5" id="KW-0479">Metal-binding</keyword>
<dbReference type="GO" id="GO:0005524">
    <property type="term" value="F:ATP binding"/>
    <property type="evidence" value="ECO:0007669"/>
    <property type="project" value="UniProtKB-KW"/>
</dbReference>
<reference evidence="11 12" key="1">
    <citation type="submission" date="2018-11" db="EMBL/GenBank/DDBJ databases">
        <title>Draft genome sequence of Ferruginibacter sp. BO-59.</title>
        <authorList>
            <person name="Im W.T."/>
        </authorList>
    </citation>
    <scope>NUCLEOTIDE SEQUENCE [LARGE SCALE GENOMIC DNA]</scope>
    <source>
        <strain evidence="11 12">BO-59</strain>
    </source>
</reference>
<evidence type="ECO:0000256" key="3">
    <source>
        <dbReference type="ARBA" id="ARBA00022679"/>
    </source>
</evidence>
<feature type="domain" description="Polymerase nucleotidyl transferase" evidence="10">
    <location>
        <begin position="11"/>
        <end position="91"/>
    </location>
</feature>
<dbReference type="PANTHER" id="PTHR33571">
    <property type="entry name" value="SSL8005 PROTEIN"/>
    <property type="match status" value="1"/>
</dbReference>
<evidence type="ECO:0000256" key="4">
    <source>
        <dbReference type="ARBA" id="ARBA00022695"/>
    </source>
</evidence>
<keyword evidence="8" id="KW-0460">Magnesium</keyword>
<keyword evidence="12" id="KW-1185">Reference proteome</keyword>
<evidence type="ECO:0000256" key="1">
    <source>
        <dbReference type="ARBA" id="ARBA00001946"/>
    </source>
</evidence>
<dbReference type="InterPro" id="IPR052038">
    <property type="entry name" value="Type-VII_TA_antitoxin"/>
</dbReference>
<evidence type="ECO:0000313" key="11">
    <source>
        <dbReference type="EMBL" id="RNI40167.1"/>
    </source>
</evidence>
<dbReference type="CDD" id="cd05403">
    <property type="entry name" value="NT_KNTase_like"/>
    <property type="match status" value="1"/>
</dbReference>
<evidence type="ECO:0000256" key="7">
    <source>
        <dbReference type="ARBA" id="ARBA00022840"/>
    </source>
</evidence>
<organism evidence="11 12">
    <name type="scientific">Hanamia caeni</name>
    <dbReference type="NCBI Taxonomy" id="2294116"/>
    <lineage>
        <taxon>Bacteria</taxon>
        <taxon>Pseudomonadati</taxon>
        <taxon>Bacteroidota</taxon>
        <taxon>Chitinophagia</taxon>
        <taxon>Chitinophagales</taxon>
        <taxon>Chitinophagaceae</taxon>
        <taxon>Hanamia</taxon>
    </lineage>
</organism>
<dbReference type="EMBL" id="RJJR01000001">
    <property type="protein sequence ID" value="RNI40167.1"/>
    <property type="molecule type" value="Genomic_DNA"/>
</dbReference>
<dbReference type="GO" id="GO:0016779">
    <property type="term" value="F:nucleotidyltransferase activity"/>
    <property type="evidence" value="ECO:0007669"/>
    <property type="project" value="UniProtKB-KW"/>
</dbReference>
<evidence type="ECO:0000256" key="6">
    <source>
        <dbReference type="ARBA" id="ARBA00022741"/>
    </source>
</evidence>
<evidence type="ECO:0000259" key="10">
    <source>
        <dbReference type="Pfam" id="PF01909"/>
    </source>
</evidence>
<evidence type="ECO:0000256" key="5">
    <source>
        <dbReference type="ARBA" id="ARBA00022723"/>
    </source>
</evidence>
<dbReference type="InterPro" id="IPR043519">
    <property type="entry name" value="NT_sf"/>
</dbReference>
<dbReference type="SUPFAM" id="SSF81301">
    <property type="entry name" value="Nucleotidyltransferase"/>
    <property type="match status" value="1"/>
</dbReference>
<dbReference type="OrthoDB" id="9809668at2"/>
<dbReference type="Gene3D" id="3.30.460.10">
    <property type="entry name" value="Beta Polymerase, domain 2"/>
    <property type="match status" value="1"/>
</dbReference>
<keyword evidence="2" id="KW-1277">Toxin-antitoxin system</keyword>